<protein>
    <submittedName>
        <fullName evidence="2">Predicted protein</fullName>
    </submittedName>
</protein>
<dbReference type="EMBL" id="DS999641">
    <property type="protein sequence ID" value="EFE69378.2"/>
    <property type="molecule type" value="Genomic_DNA"/>
</dbReference>
<reference evidence="3" key="1">
    <citation type="submission" date="2008-12" db="EMBL/GenBank/DDBJ databases">
        <title>Annotation of Streptomyces ghanaensis ATCC 14672.</title>
        <authorList>
            <consortium name="The Broad Institute Genome Sequencing Platform"/>
            <consortium name="Broad Institute Microbial Sequencing Center"/>
            <person name="Fischbach M."/>
            <person name="Ward D."/>
            <person name="Young S."/>
            <person name="Kodira C.D."/>
            <person name="Zeng Q."/>
            <person name="Koehrsen M."/>
            <person name="Godfrey P."/>
            <person name="Alvarado L."/>
            <person name="Berlin A.M."/>
            <person name="Borenstein D."/>
            <person name="Chen Z."/>
            <person name="Engels R."/>
            <person name="Freedman E."/>
            <person name="Gellesch M."/>
            <person name="Goldberg J."/>
            <person name="Griggs A."/>
            <person name="Gujja S."/>
            <person name="Heiman D.I."/>
            <person name="Hepburn T.A."/>
            <person name="Howarth C."/>
            <person name="Jen D."/>
            <person name="Larson L."/>
            <person name="Lewis B."/>
            <person name="Mehta T."/>
            <person name="Park D."/>
            <person name="Pearson M."/>
            <person name="Roberts A."/>
            <person name="Saif S."/>
            <person name="Shea T.D."/>
            <person name="Shenoy N."/>
            <person name="Sisk P."/>
            <person name="Stolte C."/>
            <person name="Sykes S.N."/>
            <person name="Walk T."/>
            <person name="White J."/>
            <person name="Yandava C."/>
            <person name="Straight P."/>
            <person name="Clardy J."/>
            <person name="Hung D."/>
            <person name="Kolter R."/>
            <person name="Mekalanos J."/>
            <person name="Walker S."/>
            <person name="Walsh C.T."/>
            <person name="Wieland B.L.C."/>
            <person name="Ilzarbe M."/>
            <person name="Galagan J."/>
            <person name="Nusbaum C."/>
            <person name="Birren B."/>
        </authorList>
    </citation>
    <scope>NUCLEOTIDE SEQUENCE [LARGE SCALE GENOMIC DNA]</scope>
    <source>
        <strain evidence="3">ATCC 14672 / DSM 40746 / JCM 4963 / KCTC 9882 / NRRL B-12104 / FH 1290</strain>
    </source>
</reference>
<evidence type="ECO:0000313" key="3">
    <source>
        <dbReference type="Proteomes" id="UP000003824"/>
    </source>
</evidence>
<dbReference type="Proteomes" id="UP000003824">
    <property type="component" value="Unassembled WGS sequence"/>
</dbReference>
<proteinExistence type="predicted"/>
<sequence length="73" mass="7926">MDVVDAHRAVRPASATCPVRRAERPGPARGRSGTVKISSECPDKMLTGFPARARTGESRMVRTEEEECVGSRV</sequence>
<accession>D6A224</accession>
<evidence type="ECO:0000256" key="1">
    <source>
        <dbReference type="SAM" id="MobiDB-lite"/>
    </source>
</evidence>
<evidence type="ECO:0000313" key="2">
    <source>
        <dbReference type="EMBL" id="EFE69378.2"/>
    </source>
</evidence>
<dbReference type="AlphaFoldDB" id="D6A224"/>
<feature type="region of interest" description="Disordered" evidence="1">
    <location>
        <begin position="20"/>
        <end position="48"/>
    </location>
</feature>
<name>D6A224_STRV1</name>
<organism evidence="2 3">
    <name type="scientific">Streptomyces viridosporus (strain ATCC 14672 / DSM 40746 / JCM 4963 / KCTC 9882 / NRRL B-12104 / FH 1290)</name>
    <name type="common">Streptomyces ghanaensis</name>
    <dbReference type="NCBI Taxonomy" id="566461"/>
    <lineage>
        <taxon>Bacteria</taxon>
        <taxon>Bacillati</taxon>
        <taxon>Actinomycetota</taxon>
        <taxon>Actinomycetes</taxon>
        <taxon>Kitasatosporales</taxon>
        <taxon>Streptomycetaceae</taxon>
        <taxon>Streptomyces</taxon>
    </lineage>
</organism>
<gene>
    <name evidence="2" type="ORF">SSFG_04620</name>
</gene>